<reference evidence="2 3" key="1">
    <citation type="journal article" date="2011" name="J. Bacteriol.">
        <title>Genome sequence of the algicidal bacterium Kordia algicida OT-1.</title>
        <authorList>
            <person name="Lee H.S."/>
            <person name="Kang S.G."/>
            <person name="Kwon K.K."/>
            <person name="Lee J.H."/>
            <person name="Kim S.J."/>
        </authorList>
    </citation>
    <scope>NUCLEOTIDE SEQUENCE [LARGE SCALE GENOMIC DNA]</scope>
    <source>
        <strain evidence="2 3">OT-1</strain>
    </source>
</reference>
<name>A9DZM1_9FLAO</name>
<gene>
    <name evidence="2" type="ORF">KAOT1_05037</name>
</gene>
<keyword evidence="3" id="KW-1185">Reference proteome</keyword>
<protein>
    <submittedName>
        <fullName evidence="2">Uncharacterized protein</fullName>
    </submittedName>
</protein>
<feature type="region of interest" description="Disordered" evidence="1">
    <location>
        <begin position="19"/>
        <end position="53"/>
    </location>
</feature>
<sequence length="66" mass="7400">MTLGNVKVLKYSKNLREAIQKRSDPKAKRSKSEAILKGKAESKSISEPKQKYSADAECDFQDQVVV</sequence>
<evidence type="ECO:0000256" key="1">
    <source>
        <dbReference type="SAM" id="MobiDB-lite"/>
    </source>
</evidence>
<accession>A9DZM1</accession>
<dbReference type="Proteomes" id="UP000002945">
    <property type="component" value="Unassembled WGS sequence"/>
</dbReference>
<dbReference type="EMBL" id="ABIB01000006">
    <property type="protein sequence ID" value="EDP95741.1"/>
    <property type="molecule type" value="Genomic_DNA"/>
</dbReference>
<dbReference type="HOGENOM" id="CLU_2825473_0_0_10"/>
<organism evidence="2 3">
    <name type="scientific">Kordia algicida OT-1</name>
    <dbReference type="NCBI Taxonomy" id="391587"/>
    <lineage>
        <taxon>Bacteria</taxon>
        <taxon>Pseudomonadati</taxon>
        <taxon>Bacteroidota</taxon>
        <taxon>Flavobacteriia</taxon>
        <taxon>Flavobacteriales</taxon>
        <taxon>Flavobacteriaceae</taxon>
        <taxon>Kordia</taxon>
    </lineage>
</organism>
<comment type="caution">
    <text evidence="2">The sequence shown here is derived from an EMBL/GenBank/DDBJ whole genome shotgun (WGS) entry which is preliminary data.</text>
</comment>
<dbReference type="AlphaFoldDB" id="A9DZM1"/>
<evidence type="ECO:0000313" key="2">
    <source>
        <dbReference type="EMBL" id="EDP95741.1"/>
    </source>
</evidence>
<proteinExistence type="predicted"/>
<evidence type="ECO:0000313" key="3">
    <source>
        <dbReference type="Proteomes" id="UP000002945"/>
    </source>
</evidence>